<proteinExistence type="predicted"/>
<evidence type="ECO:0000313" key="2">
    <source>
        <dbReference type="EMBL" id="RFU72517.1"/>
    </source>
</evidence>
<evidence type="ECO:0000313" key="3">
    <source>
        <dbReference type="Proteomes" id="UP000266272"/>
    </source>
</evidence>
<dbReference type="Proteomes" id="UP000266272">
    <property type="component" value="Unassembled WGS sequence"/>
</dbReference>
<comment type="caution">
    <text evidence="2">The sequence shown here is derived from an EMBL/GenBank/DDBJ whole genome shotgun (WGS) entry which is preliminary data.</text>
</comment>
<reference evidence="2 3" key="1">
    <citation type="journal article" date="2018" name="PLoS Pathog.">
        <title>Evolution of structural diversity of trichothecenes, a family of toxins produced by plant pathogenic and entomopathogenic fungi.</title>
        <authorList>
            <person name="Proctor R.H."/>
            <person name="McCormick S.P."/>
            <person name="Kim H.S."/>
            <person name="Cardoza R.E."/>
            <person name="Stanley A.M."/>
            <person name="Lindo L."/>
            <person name="Kelly A."/>
            <person name="Brown D.W."/>
            <person name="Lee T."/>
            <person name="Vaughan M.M."/>
            <person name="Alexander N.J."/>
            <person name="Busman M."/>
            <person name="Gutierrez S."/>
        </authorList>
    </citation>
    <scope>NUCLEOTIDE SEQUENCE [LARGE SCALE GENOMIC DNA]</scope>
    <source>
        <strain evidence="2 3">IBT 40837</strain>
    </source>
</reference>
<keyword evidence="3" id="KW-1185">Reference proteome</keyword>
<organism evidence="2 3">
    <name type="scientific">Trichoderma arundinaceum</name>
    <dbReference type="NCBI Taxonomy" id="490622"/>
    <lineage>
        <taxon>Eukaryota</taxon>
        <taxon>Fungi</taxon>
        <taxon>Dikarya</taxon>
        <taxon>Ascomycota</taxon>
        <taxon>Pezizomycotina</taxon>
        <taxon>Sordariomycetes</taxon>
        <taxon>Hypocreomycetidae</taxon>
        <taxon>Hypocreales</taxon>
        <taxon>Hypocreaceae</taxon>
        <taxon>Trichoderma</taxon>
    </lineage>
</organism>
<evidence type="ECO:0000256" key="1">
    <source>
        <dbReference type="SAM" id="MobiDB-lite"/>
    </source>
</evidence>
<name>A0A395N9P5_TRIAR</name>
<sequence length="327" mass="35135">MGHAGAAAVLPTWSRLRGSMTQTSTEYRGHPPVDSVAPCWPQEMPAIPARLVVTRYVVYNAVHNAGSSGLRGIEAKAGCSVVAAGRRRPMRPRPAGASYCVLQASRPYALQLSWVSTRPHCLSATSAASTAALGNPRCPGLPRGGPGSWLAVENKRREKLVEHPGCVLRPARGRAHEVGGVQQAPSIAPKTGSPAGAGGAERPAEPAPHTVFHEVPRLSTLAQGTATVDTFWLPRSRSLKPWAKVLPRPRTFELLRSLPWHRSRIIRPKLPFPFAQVTPRAGASEAPASRIQALSEGNMHIYIIGGQHDAGYHITRSNHQQGRAQCQ</sequence>
<dbReference type="AlphaFoldDB" id="A0A395N9P5"/>
<accession>A0A395N9P5</accession>
<gene>
    <name evidence="2" type="ORF">TARUN_9744</name>
</gene>
<dbReference type="EMBL" id="PXOA01000838">
    <property type="protein sequence ID" value="RFU72517.1"/>
    <property type="molecule type" value="Genomic_DNA"/>
</dbReference>
<feature type="region of interest" description="Disordered" evidence="1">
    <location>
        <begin position="177"/>
        <end position="207"/>
    </location>
</feature>
<protein>
    <submittedName>
        <fullName evidence="2">Uncharacterized protein</fullName>
    </submittedName>
</protein>